<organism evidence="4 5">
    <name type="scientific">Kangiella spongicola</name>
    <dbReference type="NCBI Taxonomy" id="796379"/>
    <lineage>
        <taxon>Bacteria</taxon>
        <taxon>Pseudomonadati</taxon>
        <taxon>Pseudomonadota</taxon>
        <taxon>Gammaproteobacteria</taxon>
        <taxon>Kangiellales</taxon>
        <taxon>Kangiellaceae</taxon>
        <taxon>Kangiella</taxon>
    </lineage>
</organism>
<dbReference type="Gene3D" id="3.40.50.360">
    <property type="match status" value="1"/>
</dbReference>
<dbReference type="GO" id="GO:0016491">
    <property type="term" value="F:oxidoreductase activity"/>
    <property type="evidence" value="ECO:0007669"/>
    <property type="project" value="InterPro"/>
</dbReference>
<evidence type="ECO:0000256" key="1">
    <source>
        <dbReference type="ARBA" id="ARBA00001917"/>
    </source>
</evidence>
<dbReference type="InterPro" id="IPR050712">
    <property type="entry name" value="NAD(P)H-dep_reductase"/>
</dbReference>
<sequence length="181" mass="20213">MKVFAFCASNSSKSINKILLKECVQHLNGNDFTFKTMADFDLPVFSQDLEGDGQPYPAAALEFLQHVQDSDAIILATPEHNSSMPAAFKNLVDWCSRYPDLGKNKVFHDKPLCLLSTSPGKRGGMNNLEHLSSIMPWWGADIKNTLSVPSFYEHFDKESGRLDDETRAKVKNLVSEFLAAL</sequence>
<evidence type="ECO:0000313" key="5">
    <source>
        <dbReference type="Proteomes" id="UP000247689"/>
    </source>
</evidence>
<keyword evidence="5" id="KW-1185">Reference proteome</keyword>
<evidence type="ECO:0000313" key="4">
    <source>
        <dbReference type="EMBL" id="PXF62770.1"/>
    </source>
</evidence>
<proteinExistence type="predicted"/>
<protein>
    <submittedName>
        <fullName evidence="4">NADPH-dependent FMN reductase</fullName>
    </submittedName>
</protein>
<dbReference type="AlphaFoldDB" id="A0A318D0P1"/>
<dbReference type="PANTHER" id="PTHR30543">
    <property type="entry name" value="CHROMATE REDUCTASE"/>
    <property type="match status" value="1"/>
</dbReference>
<dbReference type="OrthoDB" id="5767802at2"/>
<keyword evidence="2" id="KW-0288">FMN</keyword>
<dbReference type="InterPro" id="IPR029039">
    <property type="entry name" value="Flavoprotein-like_sf"/>
</dbReference>
<keyword evidence="2" id="KW-0285">Flavoprotein</keyword>
<evidence type="ECO:0000259" key="3">
    <source>
        <dbReference type="Pfam" id="PF03358"/>
    </source>
</evidence>
<name>A0A318D0P1_9GAMM</name>
<dbReference type="GO" id="GO:0010181">
    <property type="term" value="F:FMN binding"/>
    <property type="evidence" value="ECO:0007669"/>
    <property type="project" value="TreeGrafter"/>
</dbReference>
<dbReference type="EMBL" id="QICH01000003">
    <property type="protein sequence ID" value="PXF62770.1"/>
    <property type="molecule type" value="Genomic_DNA"/>
</dbReference>
<dbReference type="PANTHER" id="PTHR30543:SF21">
    <property type="entry name" value="NAD(P)H-DEPENDENT FMN REDUCTASE LOT6"/>
    <property type="match status" value="1"/>
</dbReference>
<dbReference type="GO" id="GO:0005829">
    <property type="term" value="C:cytosol"/>
    <property type="evidence" value="ECO:0007669"/>
    <property type="project" value="TreeGrafter"/>
</dbReference>
<dbReference type="Pfam" id="PF03358">
    <property type="entry name" value="FMN_red"/>
    <property type="match status" value="1"/>
</dbReference>
<dbReference type="RefSeq" id="WP_110201678.1">
    <property type="nucleotide sequence ID" value="NZ_QICH01000003.1"/>
</dbReference>
<gene>
    <name evidence="4" type="ORF">DL796_10620</name>
</gene>
<comment type="cofactor">
    <cofactor evidence="1">
        <name>FMN</name>
        <dbReference type="ChEBI" id="CHEBI:58210"/>
    </cofactor>
</comment>
<reference evidence="4 5" key="1">
    <citation type="submission" date="2018-05" db="EMBL/GenBank/DDBJ databases">
        <title>Kangiella spongicola genome sequence.</title>
        <authorList>
            <person name="Maclea K.S."/>
            <person name="Goen A.E."/>
            <person name="Kelley C."/>
            <person name="Underriner A."/>
            <person name="Silverwood T."/>
            <person name="Trachtenberg A.M."/>
        </authorList>
    </citation>
    <scope>NUCLEOTIDE SEQUENCE [LARGE SCALE GENOMIC DNA]</scope>
    <source>
        <strain evidence="4 5">ATCC BAA-2076</strain>
    </source>
</reference>
<accession>A0A318D0P1</accession>
<comment type="caution">
    <text evidence="4">The sequence shown here is derived from an EMBL/GenBank/DDBJ whole genome shotgun (WGS) entry which is preliminary data.</text>
</comment>
<dbReference type="InterPro" id="IPR005025">
    <property type="entry name" value="FMN_Rdtase-like_dom"/>
</dbReference>
<dbReference type="Proteomes" id="UP000247689">
    <property type="component" value="Unassembled WGS sequence"/>
</dbReference>
<evidence type="ECO:0000256" key="2">
    <source>
        <dbReference type="ARBA" id="ARBA00022643"/>
    </source>
</evidence>
<dbReference type="SUPFAM" id="SSF52218">
    <property type="entry name" value="Flavoproteins"/>
    <property type="match status" value="1"/>
</dbReference>
<feature type="domain" description="NADPH-dependent FMN reductase-like" evidence="3">
    <location>
        <begin position="1"/>
        <end position="140"/>
    </location>
</feature>